<comment type="caution">
    <text evidence="1">The sequence shown here is derived from an EMBL/GenBank/DDBJ whole genome shotgun (WGS) entry which is preliminary data.</text>
</comment>
<sequence length="53" mass="6036">MAEHFARLGRNEELIAMANKALDIWSVDLSAHRNEIARTTFFKSRLFEATGKA</sequence>
<evidence type="ECO:0000313" key="1">
    <source>
        <dbReference type="EMBL" id="CAI6334055.1"/>
    </source>
</evidence>
<protein>
    <submittedName>
        <fullName evidence="1">Uncharacterized protein</fullName>
    </submittedName>
</protein>
<accession>A0A9W4XMM6</accession>
<dbReference type="OrthoDB" id="6161812at2759"/>
<dbReference type="Proteomes" id="UP001152607">
    <property type="component" value="Unassembled WGS sequence"/>
</dbReference>
<dbReference type="EMBL" id="CAOQHR010000004">
    <property type="protein sequence ID" value="CAI6334055.1"/>
    <property type="molecule type" value="Genomic_DNA"/>
</dbReference>
<proteinExistence type="predicted"/>
<dbReference type="AlphaFoldDB" id="A0A9W4XMM6"/>
<organism evidence="1 2">
    <name type="scientific">Periconia digitata</name>
    <dbReference type="NCBI Taxonomy" id="1303443"/>
    <lineage>
        <taxon>Eukaryota</taxon>
        <taxon>Fungi</taxon>
        <taxon>Dikarya</taxon>
        <taxon>Ascomycota</taxon>
        <taxon>Pezizomycotina</taxon>
        <taxon>Dothideomycetes</taxon>
        <taxon>Pleosporomycetidae</taxon>
        <taxon>Pleosporales</taxon>
        <taxon>Massarineae</taxon>
        <taxon>Periconiaceae</taxon>
        <taxon>Periconia</taxon>
    </lineage>
</organism>
<gene>
    <name evidence="1" type="ORF">PDIGIT_LOCUS7109</name>
</gene>
<evidence type="ECO:0000313" key="2">
    <source>
        <dbReference type="Proteomes" id="UP001152607"/>
    </source>
</evidence>
<reference evidence="1" key="1">
    <citation type="submission" date="2023-01" db="EMBL/GenBank/DDBJ databases">
        <authorList>
            <person name="Van Ghelder C."/>
            <person name="Rancurel C."/>
        </authorList>
    </citation>
    <scope>NUCLEOTIDE SEQUENCE</scope>
    <source>
        <strain evidence="1">CNCM I-4278</strain>
    </source>
</reference>
<keyword evidence="2" id="KW-1185">Reference proteome</keyword>
<name>A0A9W4XMM6_9PLEO</name>